<sequence>MKSHLFEPHVLHNATGNYFVDVPVRCTPKFLITSAGKRFRKLDKPTESGAVAVCEGKNNVYLYPKRFAPKEYFDQIRTQLWQKEVRESLC</sequence>
<dbReference type="EMBL" id="CP044456">
    <property type="protein sequence ID" value="QIC71921.1"/>
    <property type="molecule type" value="Genomic_DNA"/>
</dbReference>
<organism evidence="1 2">
    <name type="scientific">Acinetobacter indicus</name>
    <dbReference type="NCBI Taxonomy" id="756892"/>
    <lineage>
        <taxon>Bacteria</taxon>
        <taxon>Pseudomonadati</taxon>
        <taxon>Pseudomonadota</taxon>
        <taxon>Gammaproteobacteria</taxon>
        <taxon>Moraxellales</taxon>
        <taxon>Moraxellaceae</taxon>
        <taxon>Acinetobacter</taxon>
    </lineage>
</organism>
<dbReference type="RefSeq" id="WP_163146581.1">
    <property type="nucleotide sequence ID" value="NZ_CP044456.1"/>
</dbReference>
<accession>A0A6C0Y6P4</accession>
<dbReference type="AlphaFoldDB" id="A0A6C0Y6P4"/>
<name>A0A6C0Y6P4_9GAMM</name>
<keyword evidence="1" id="KW-0614">Plasmid</keyword>
<geneLocation type="plasmid" evidence="2">
    <name>pb18-1</name>
</geneLocation>
<evidence type="ECO:0000313" key="2">
    <source>
        <dbReference type="Proteomes" id="UP000503440"/>
    </source>
</evidence>
<reference evidence="1 2" key="1">
    <citation type="submission" date="2019-09" db="EMBL/GenBank/DDBJ databases">
        <title>Non-baumannii Acinetobacter spp. carrying blaNDM-1 isolated in China.</title>
        <authorList>
            <person name="Cui C."/>
            <person name="Chen C."/>
            <person name="Sun J."/>
            <person name="Liu Y."/>
        </authorList>
    </citation>
    <scope>NUCLEOTIDE SEQUENCE [LARGE SCALE GENOMIC DNA]</scope>
    <source>
        <strain evidence="1 2">B18</strain>
        <plasmid evidence="2">pb18-1</plasmid>
    </source>
</reference>
<gene>
    <name evidence="1" type="ORF">FSC09_16145</name>
</gene>
<dbReference type="Proteomes" id="UP000503440">
    <property type="component" value="Plasmid pB18-1"/>
</dbReference>
<proteinExistence type="predicted"/>
<protein>
    <submittedName>
        <fullName evidence="1">Uncharacterized protein</fullName>
    </submittedName>
</protein>
<evidence type="ECO:0000313" key="1">
    <source>
        <dbReference type="EMBL" id="QIC71921.1"/>
    </source>
</evidence>